<accession>Q01400</accession>
<dbReference type="HOGENOM" id="CLU_1326717_0_0_1"/>
<evidence type="ECO:0000313" key="1">
    <source>
        <dbReference type="EMBL" id="AAC13656.1"/>
    </source>
</evidence>
<proteinExistence type="predicted"/>
<reference evidence="1" key="1">
    <citation type="journal article" date="1990" name="Gene">
        <title>Characterization of telomere DNA from Neurospora crassa.</title>
        <authorList>
            <person name="Schechtman M.G."/>
        </authorList>
    </citation>
    <scope>NUCLEOTIDE SEQUENCE</scope>
</reference>
<sequence>MPDNDITMAEEIANLPCHDMAQDDFQQMSMDHWPRADEIGPENYSGITCLIVVVRHLLGLFPQSERNGILRFADDAEQHQNVPENERGTLRAILINDNKAAVQKITAIFSQRTDQSMSFEALILSHQYWRSLWNHPRFTLYHPCTYSDSRQGPYWPSRLSSNPLNRGGKTHFTWDGAEGQTLRLRLFSYSCRINRLIRPFLYNNRTK</sequence>
<organism evidence="1">
    <name type="scientific">Neurospora crassa</name>
    <dbReference type="NCBI Taxonomy" id="5141"/>
    <lineage>
        <taxon>Eukaryota</taxon>
        <taxon>Fungi</taxon>
        <taxon>Dikarya</taxon>
        <taxon>Ascomycota</taxon>
        <taxon>Pezizomycotina</taxon>
        <taxon>Sordariomycetes</taxon>
        <taxon>Sordariomycetidae</taxon>
        <taxon>Sordariales</taxon>
        <taxon>Sordariaceae</taxon>
        <taxon>Neurospora</taxon>
    </lineage>
</organism>
<protein>
    <submittedName>
        <fullName evidence="1">Uncharacterized protein</fullName>
    </submittedName>
</protein>
<name>Q01400_NEUCS</name>
<dbReference type="AlphaFoldDB" id="Q01400"/>
<dbReference type="PIR" id="JH0145">
    <property type="entry name" value="JH0145"/>
</dbReference>
<dbReference type="VEuPathDB" id="FungiDB:NCU17054"/>
<dbReference type="EMBL" id="M37064">
    <property type="protein sequence ID" value="AAC13656.1"/>
    <property type="molecule type" value="Genomic_DNA"/>
</dbReference>